<dbReference type="PANTHER" id="PTHR36120">
    <property type="entry name" value="FUCOSE ISOMERASE"/>
    <property type="match status" value="1"/>
</dbReference>
<keyword evidence="1" id="KW-0413">Isomerase</keyword>
<feature type="domain" description="L-fucose isomerase C-terminal" evidence="3">
    <location>
        <begin position="342"/>
        <end position="467"/>
    </location>
</feature>
<keyword evidence="2" id="KW-0119">Carbohydrate metabolism</keyword>
<evidence type="ECO:0000256" key="1">
    <source>
        <dbReference type="ARBA" id="ARBA00023235"/>
    </source>
</evidence>
<gene>
    <name evidence="4" type="ORF">CARN6_2220</name>
</gene>
<organism evidence="4">
    <name type="scientific">mine drainage metagenome</name>
    <dbReference type="NCBI Taxonomy" id="410659"/>
    <lineage>
        <taxon>unclassified sequences</taxon>
        <taxon>metagenomes</taxon>
        <taxon>ecological metagenomes</taxon>
    </lineage>
</organism>
<dbReference type="GO" id="GO:0006004">
    <property type="term" value="P:fucose metabolic process"/>
    <property type="evidence" value="ECO:0007669"/>
    <property type="project" value="InterPro"/>
</dbReference>
<protein>
    <recommendedName>
        <fullName evidence="3">L-fucose isomerase C-terminal domain-containing protein</fullName>
    </recommendedName>
</protein>
<name>E6QNA2_9ZZZZ</name>
<reference evidence="4" key="1">
    <citation type="submission" date="2009-10" db="EMBL/GenBank/DDBJ databases">
        <title>Diversity of trophic interactions inside an arsenic-rich microbial ecosystem.</title>
        <authorList>
            <person name="Bertin P.N."/>
            <person name="Heinrich-Salmeron A."/>
            <person name="Pelletier E."/>
            <person name="Goulhen-Chollet F."/>
            <person name="Arsene-Ploetze F."/>
            <person name="Gallien S."/>
            <person name="Calteau A."/>
            <person name="Vallenet D."/>
            <person name="Casiot C."/>
            <person name="Chane-Woon-Ming B."/>
            <person name="Giloteaux L."/>
            <person name="Barakat M."/>
            <person name="Bonnefoy V."/>
            <person name="Bruneel O."/>
            <person name="Chandler M."/>
            <person name="Cleiss J."/>
            <person name="Duran R."/>
            <person name="Elbaz-Poulichet F."/>
            <person name="Fonknechten N."/>
            <person name="Lauga B."/>
            <person name="Mornico D."/>
            <person name="Ortet P."/>
            <person name="Schaeffer C."/>
            <person name="Siguier P."/>
            <person name="Alexander Thil Smith A."/>
            <person name="Van Dorsselaer A."/>
            <person name="Weissenbach J."/>
            <person name="Medigue C."/>
            <person name="Le Paslier D."/>
        </authorList>
    </citation>
    <scope>NUCLEOTIDE SEQUENCE</scope>
</reference>
<proteinExistence type="predicted"/>
<evidence type="ECO:0000313" key="4">
    <source>
        <dbReference type="EMBL" id="CBI08723.1"/>
    </source>
</evidence>
<dbReference type="InterPro" id="IPR009015">
    <property type="entry name" value="Fucose_isomerase_N/cen_sf"/>
</dbReference>
<dbReference type="PANTHER" id="PTHR36120:SF1">
    <property type="entry name" value="L-FUCOSE ISOMERASE C-TERMINAL DOMAIN-CONTAINING PROTEIN"/>
    <property type="match status" value="1"/>
</dbReference>
<evidence type="ECO:0000256" key="2">
    <source>
        <dbReference type="ARBA" id="ARBA00023277"/>
    </source>
</evidence>
<dbReference type="Pfam" id="PF02952">
    <property type="entry name" value="Fucose_iso_C"/>
    <property type="match status" value="1"/>
</dbReference>
<dbReference type="GO" id="GO:0005737">
    <property type="term" value="C:cytoplasm"/>
    <property type="evidence" value="ECO:0007669"/>
    <property type="project" value="InterPro"/>
</dbReference>
<evidence type="ECO:0000259" key="3">
    <source>
        <dbReference type="Pfam" id="PF02952"/>
    </source>
</evidence>
<dbReference type="AlphaFoldDB" id="E6QNA2"/>
<dbReference type="SUPFAM" id="SSF53743">
    <property type="entry name" value="FucI/AraA N-terminal and middle domains"/>
    <property type="match status" value="1"/>
</dbReference>
<sequence>MAAQKHLTYGVIVGNRGFFPDQLAKSGREEMIRAVEAAGAKAVVLTAEESKFGAVETFAEAQRCAELFKKHSETIDGILVTLPNFGDERGVADAIRLSGLKVPVLVQATPDKSDAMTIATRRDSFCGKMSACNNLMQYRIPYSLTTLHTESPQSAEFKADIEWFGQVCRIVKGLKNLRIGAIGARPSAFNTVRYSERILESHGISVEPIDLSEILGRIERMKDSDDVAQAKLAAIKGYVTTSGIPEAALLKMAKLGAVIDIWMKQTAVTISAVQCWTSLEEYFGIVPCTIMSMMSNDLIPSACEVDVPGTLSMHMLALASGTPSALLDWNNNYGAHPDKCVCFHCSNLPKHFFKEVKMDFQEIIAGTVGKENTFGTCVGRVKSGAMSYARYSTDDRRGVIRGYVGPGQFTDDPLTTFGGAGVAEIPKLQKLLKYICREGFEHHVAANFSDVSRAVHEAATRYLGFESHYHPELED</sequence>
<comment type="caution">
    <text evidence="4">The sequence shown here is derived from an EMBL/GenBank/DDBJ whole genome shotgun (WGS) entry which is preliminary data.</text>
</comment>
<accession>E6QNA2</accession>
<dbReference type="InterPro" id="IPR015888">
    <property type="entry name" value="Fuc_isomerase_C"/>
</dbReference>
<dbReference type="EMBL" id="CABQ01000257">
    <property type="protein sequence ID" value="CBI08723.1"/>
    <property type="molecule type" value="Genomic_DNA"/>
</dbReference>
<dbReference type="GO" id="GO:0008736">
    <property type="term" value="F:L-fucose isomerase activity"/>
    <property type="evidence" value="ECO:0007669"/>
    <property type="project" value="InterPro"/>
</dbReference>